<dbReference type="InterPro" id="IPR001926">
    <property type="entry name" value="TrpB-like_PALP"/>
</dbReference>
<protein>
    <submittedName>
        <fullName evidence="7">1-aminocyclopropane-1-carboxylate deaminase/D-cysteine desulfhydrase, PLP-dependent ACC family</fullName>
    </submittedName>
</protein>
<evidence type="ECO:0000313" key="8">
    <source>
        <dbReference type="Proteomes" id="UP000199437"/>
    </source>
</evidence>
<keyword evidence="3 5" id="KW-0663">Pyridoxal phosphate</keyword>
<dbReference type="Gene3D" id="3.40.50.1100">
    <property type="match status" value="2"/>
</dbReference>
<dbReference type="PANTHER" id="PTHR43780">
    <property type="entry name" value="1-AMINOCYCLOPROPANE-1-CARBOXYLATE DEAMINASE-RELATED"/>
    <property type="match status" value="1"/>
</dbReference>
<evidence type="ECO:0000256" key="4">
    <source>
        <dbReference type="PIRSR" id="PIRSR006278-1"/>
    </source>
</evidence>
<dbReference type="SUPFAM" id="SSF53686">
    <property type="entry name" value="Tryptophan synthase beta subunit-like PLP-dependent enzymes"/>
    <property type="match status" value="1"/>
</dbReference>
<dbReference type="GO" id="GO:0019148">
    <property type="term" value="F:D-cysteine desulfhydrase activity"/>
    <property type="evidence" value="ECO:0007669"/>
    <property type="project" value="TreeGrafter"/>
</dbReference>
<reference evidence="8" key="1">
    <citation type="submission" date="2016-10" db="EMBL/GenBank/DDBJ databases">
        <authorList>
            <person name="Varghese N."/>
            <person name="Submissions S."/>
        </authorList>
    </citation>
    <scope>NUCLEOTIDE SEQUENCE [LARGE SCALE GENOMIC DNA]</scope>
    <source>
        <strain evidence="8">CGMCC 1.12402</strain>
    </source>
</reference>
<evidence type="ECO:0000256" key="3">
    <source>
        <dbReference type="ARBA" id="ARBA00022898"/>
    </source>
</evidence>
<dbReference type="EMBL" id="FOIR01000001">
    <property type="protein sequence ID" value="SEV93486.1"/>
    <property type="molecule type" value="Genomic_DNA"/>
</dbReference>
<dbReference type="Proteomes" id="UP000199437">
    <property type="component" value="Unassembled WGS sequence"/>
</dbReference>
<dbReference type="AlphaFoldDB" id="A0A1I0MZF4"/>
<dbReference type="PIRSF" id="PIRSF006278">
    <property type="entry name" value="ACCD_DCysDesulf"/>
    <property type="match status" value="1"/>
</dbReference>
<feature type="modified residue" description="N6-(pyridoxal phosphate)lysine" evidence="5">
    <location>
        <position position="39"/>
    </location>
</feature>
<feature type="domain" description="Tryptophan synthase beta chain-like PALP" evidence="6">
    <location>
        <begin position="4"/>
        <end position="284"/>
    </location>
</feature>
<comment type="similarity">
    <text evidence="2">Belongs to the ACC deaminase/D-cysteine desulfhydrase family.</text>
</comment>
<dbReference type="RefSeq" id="WP_090257075.1">
    <property type="nucleotide sequence ID" value="NZ_FOIR01000001.1"/>
</dbReference>
<dbReference type="Pfam" id="PF00291">
    <property type="entry name" value="PALP"/>
    <property type="match status" value="1"/>
</dbReference>
<keyword evidence="8" id="KW-1185">Reference proteome</keyword>
<dbReference type="OrthoDB" id="9801249at2"/>
<evidence type="ECO:0000256" key="1">
    <source>
        <dbReference type="ARBA" id="ARBA00001933"/>
    </source>
</evidence>
<name>A0A1I0MZF4_9BACT</name>
<organism evidence="7 8">
    <name type="scientific">Roseivirga pacifica</name>
    <dbReference type="NCBI Taxonomy" id="1267423"/>
    <lineage>
        <taxon>Bacteria</taxon>
        <taxon>Pseudomonadati</taxon>
        <taxon>Bacteroidota</taxon>
        <taxon>Cytophagia</taxon>
        <taxon>Cytophagales</taxon>
        <taxon>Roseivirgaceae</taxon>
        <taxon>Roseivirga</taxon>
    </lineage>
</organism>
<dbReference type="InterPro" id="IPR036052">
    <property type="entry name" value="TrpB-like_PALP_sf"/>
</dbReference>
<dbReference type="InterPro" id="IPR027278">
    <property type="entry name" value="ACCD_DCysDesulf"/>
</dbReference>
<evidence type="ECO:0000313" key="7">
    <source>
        <dbReference type="EMBL" id="SEV93486.1"/>
    </source>
</evidence>
<proteinExistence type="inferred from homology"/>
<dbReference type="STRING" id="1267423.SAMN05216290_0780"/>
<evidence type="ECO:0000256" key="5">
    <source>
        <dbReference type="PIRSR" id="PIRSR006278-2"/>
    </source>
</evidence>
<evidence type="ECO:0000259" key="6">
    <source>
        <dbReference type="Pfam" id="PF00291"/>
    </source>
</evidence>
<sequence length="296" mass="32987">MELGNAPVQQIHAPLFEQMEVSVFVKREDLNHPFASGNKYHKLKYNLQEAKKQGHDTLLTFGGAYSNHIYAVAGIGKAEGFKTIGVIRGEEHLPLNHTLQSATEFGMHLHYMDRSTYRLKNTEKVKQTLQNKFNDFYLIPEGGTNGLAIKGTSEMLKEESNYDYYACPVGTGGTVAGIIHGLNGQGKVLGFSALKGNFLIEEVTNLLTQVNGQHLKNWSIKTDYHFGGYAKTNFELMDFMKAFEEAYDFLLEPVYTAKMFYGLFDRIEKGAFQKGTSILAIHTGGLQGRAGFGLAH</sequence>
<dbReference type="GeneID" id="99985519"/>
<dbReference type="PANTHER" id="PTHR43780:SF2">
    <property type="entry name" value="1-AMINOCYCLOPROPANE-1-CARBOXYLATE DEAMINASE-RELATED"/>
    <property type="match status" value="1"/>
</dbReference>
<gene>
    <name evidence="7" type="ORF">SAMN05216290_0780</name>
</gene>
<feature type="active site" description="Nucleophile" evidence="4">
    <location>
        <position position="66"/>
    </location>
</feature>
<comment type="cofactor">
    <cofactor evidence="1">
        <name>pyridoxal 5'-phosphate</name>
        <dbReference type="ChEBI" id="CHEBI:597326"/>
    </cofactor>
</comment>
<accession>A0A1I0MZF4</accession>
<evidence type="ECO:0000256" key="2">
    <source>
        <dbReference type="ARBA" id="ARBA00008639"/>
    </source>
</evidence>